<organism evidence="1 2">
    <name type="scientific">Gymnopus androsaceus JB14</name>
    <dbReference type="NCBI Taxonomy" id="1447944"/>
    <lineage>
        <taxon>Eukaryota</taxon>
        <taxon>Fungi</taxon>
        <taxon>Dikarya</taxon>
        <taxon>Basidiomycota</taxon>
        <taxon>Agaricomycotina</taxon>
        <taxon>Agaricomycetes</taxon>
        <taxon>Agaricomycetidae</taxon>
        <taxon>Agaricales</taxon>
        <taxon>Marasmiineae</taxon>
        <taxon>Omphalotaceae</taxon>
        <taxon>Gymnopus</taxon>
    </lineage>
</organism>
<gene>
    <name evidence="1" type="ORF">BT96DRAFT_841831</name>
</gene>
<dbReference type="EMBL" id="ML770093">
    <property type="protein sequence ID" value="KAE9384709.1"/>
    <property type="molecule type" value="Genomic_DNA"/>
</dbReference>
<proteinExistence type="predicted"/>
<evidence type="ECO:0000313" key="2">
    <source>
        <dbReference type="Proteomes" id="UP000799118"/>
    </source>
</evidence>
<dbReference type="Proteomes" id="UP000799118">
    <property type="component" value="Unassembled WGS sequence"/>
</dbReference>
<evidence type="ECO:0000313" key="1">
    <source>
        <dbReference type="EMBL" id="KAE9384709.1"/>
    </source>
</evidence>
<sequence>MSFNTLLVGRPGQQSIPSARRKFAPLGARPSNFAAGLNEYKAYELRRNDLFRSARGRAALLAGGVIARLARDYVNAEDVYDGPTEDARAGICSDWSLCVWDGNNDFAMWDDKLSEEEIELICGTYEIQMKEWNGTTNVGLKSWWPRPQVWKVSGLNCGYWSPDAEIWFQNRLTKIHSGSAIPLTNNDWRKAAKFNKETPRLSRNNDVLSSLYLDGLYGFGVSMEGH</sequence>
<keyword evidence="2" id="KW-1185">Reference proteome</keyword>
<dbReference type="OrthoDB" id="3268696at2759"/>
<dbReference type="AlphaFoldDB" id="A0A6A4GGH1"/>
<reference evidence="1" key="1">
    <citation type="journal article" date="2019" name="Environ. Microbiol.">
        <title>Fungal ecological strategies reflected in gene transcription - a case study of two litter decomposers.</title>
        <authorList>
            <person name="Barbi F."/>
            <person name="Kohler A."/>
            <person name="Barry K."/>
            <person name="Baskaran P."/>
            <person name="Daum C."/>
            <person name="Fauchery L."/>
            <person name="Ihrmark K."/>
            <person name="Kuo A."/>
            <person name="LaButti K."/>
            <person name="Lipzen A."/>
            <person name="Morin E."/>
            <person name="Grigoriev I.V."/>
            <person name="Henrissat B."/>
            <person name="Lindahl B."/>
            <person name="Martin F."/>
        </authorList>
    </citation>
    <scope>NUCLEOTIDE SEQUENCE</scope>
    <source>
        <strain evidence="1">JB14</strain>
    </source>
</reference>
<protein>
    <submittedName>
        <fullName evidence="1">Uncharacterized protein</fullName>
    </submittedName>
</protein>
<name>A0A6A4GGH1_9AGAR</name>
<accession>A0A6A4GGH1</accession>